<sequence length="302" mass="33595">MPVTQRLTRPGQLPDIQITSMRGMFNSVSLCWSLSYLKRRPSKVWSSLPIIIAWGFNLVKPVPKANMFYEPGKTSHGLPYDPFKACVIPRPIGWISTVSSDGKHNLAPFSQFNNLTFDPPLVMFSANQTYEENRKDTVVNAEATGVFCWQLATFDLREAVNVTAEQVAPDIDEFERAGLTKTWSKSLRIPVPMVEASPVRFECEYVQTIRLPGNPPAGPVSVVIGKVVGIHIADGVLTDGRIDVKKTRPIARLGYFEYGVIEEAFEMVIPGDERILRGLEGRPRNLDTVEGNTDTKEPAMSA</sequence>
<dbReference type="SUPFAM" id="SSF50475">
    <property type="entry name" value="FMN-binding split barrel"/>
    <property type="match status" value="1"/>
</dbReference>
<reference evidence="3" key="1">
    <citation type="submission" date="2023-06" db="EMBL/GenBank/DDBJ databases">
        <title>Genome-scale phylogeny and comparative genomics of the fungal order Sordariales.</title>
        <authorList>
            <consortium name="Lawrence Berkeley National Laboratory"/>
            <person name="Hensen N."/>
            <person name="Bonometti L."/>
            <person name="Westerberg I."/>
            <person name="Brannstrom I.O."/>
            <person name="Guillou S."/>
            <person name="Cros-Aarteil S."/>
            <person name="Calhoun S."/>
            <person name="Haridas S."/>
            <person name="Kuo A."/>
            <person name="Mondo S."/>
            <person name="Pangilinan J."/>
            <person name="Riley R."/>
            <person name="Labutti K."/>
            <person name="Andreopoulos B."/>
            <person name="Lipzen A."/>
            <person name="Chen C."/>
            <person name="Yanf M."/>
            <person name="Daum C."/>
            <person name="Ng V."/>
            <person name="Clum A."/>
            <person name="Steindorff A."/>
            <person name="Ohm R."/>
            <person name="Martin F."/>
            <person name="Silar P."/>
            <person name="Natvig D."/>
            <person name="Lalanne C."/>
            <person name="Gautier V."/>
            <person name="Ament-Velasquez S.L."/>
            <person name="Kruys A."/>
            <person name="Hutchinson M.I."/>
            <person name="Powell A.J."/>
            <person name="Barry K."/>
            <person name="Miller A.N."/>
            <person name="Grigoriev I.V."/>
            <person name="Debuchy R."/>
            <person name="Gladieux P."/>
            <person name="Thoren M.H."/>
            <person name="Johannesson H."/>
        </authorList>
    </citation>
    <scope>NUCLEOTIDE SEQUENCE</scope>
    <source>
        <strain evidence="3">8032-3</strain>
    </source>
</reference>
<dbReference type="GeneID" id="85311276"/>
<evidence type="ECO:0000313" key="4">
    <source>
        <dbReference type="Proteomes" id="UP001244011"/>
    </source>
</evidence>
<name>A0AAJ0FFV2_9PEZI</name>
<dbReference type="EMBL" id="MU839010">
    <property type="protein sequence ID" value="KAK1766946.1"/>
    <property type="molecule type" value="Genomic_DNA"/>
</dbReference>
<dbReference type="Proteomes" id="UP001244011">
    <property type="component" value="Unassembled WGS sequence"/>
</dbReference>
<feature type="domain" description="Flavin reductase like" evidence="2">
    <location>
        <begin position="85"/>
        <end position="244"/>
    </location>
</feature>
<evidence type="ECO:0000256" key="1">
    <source>
        <dbReference type="SAM" id="MobiDB-lite"/>
    </source>
</evidence>
<protein>
    <recommendedName>
        <fullName evidence="2">Flavin reductase like domain-containing protein</fullName>
    </recommendedName>
</protein>
<dbReference type="SMART" id="SM00903">
    <property type="entry name" value="Flavin_Reduct"/>
    <property type="match status" value="1"/>
</dbReference>
<evidence type="ECO:0000313" key="3">
    <source>
        <dbReference type="EMBL" id="KAK1766946.1"/>
    </source>
</evidence>
<dbReference type="InterPro" id="IPR002563">
    <property type="entry name" value="Flavin_Rdtase-like_dom"/>
</dbReference>
<dbReference type="InterPro" id="IPR012349">
    <property type="entry name" value="Split_barrel_FMN-bd"/>
</dbReference>
<evidence type="ECO:0000259" key="2">
    <source>
        <dbReference type="SMART" id="SM00903"/>
    </source>
</evidence>
<proteinExistence type="predicted"/>
<feature type="region of interest" description="Disordered" evidence="1">
    <location>
        <begin position="283"/>
        <end position="302"/>
    </location>
</feature>
<comment type="caution">
    <text evidence="3">The sequence shown here is derived from an EMBL/GenBank/DDBJ whole genome shotgun (WGS) entry which is preliminary data.</text>
</comment>
<dbReference type="RefSeq" id="XP_060283159.1">
    <property type="nucleotide sequence ID" value="XM_060428089.1"/>
</dbReference>
<dbReference type="PANTHER" id="PTHR43812:SF2">
    <property type="entry name" value="FLAVIN REDUCTASE LIKE DOMAIN-CONTAINING PROTEIN"/>
    <property type="match status" value="1"/>
</dbReference>
<dbReference type="PANTHER" id="PTHR43812">
    <property type="entry name" value="BLR2425 PROTEIN"/>
    <property type="match status" value="1"/>
</dbReference>
<dbReference type="Pfam" id="PF01613">
    <property type="entry name" value="Flavin_Reduct"/>
    <property type="match status" value="1"/>
</dbReference>
<keyword evidence="4" id="KW-1185">Reference proteome</keyword>
<accession>A0AAJ0FFV2</accession>
<organism evidence="3 4">
    <name type="scientific">Phialemonium atrogriseum</name>
    <dbReference type="NCBI Taxonomy" id="1093897"/>
    <lineage>
        <taxon>Eukaryota</taxon>
        <taxon>Fungi</taxon>
        <taxon>Dikarya</taxon>
        <taxon>Ascomycota</taxon>
        <taxon>Pezizomycotina</taxon>
        <taxon>Sordariomycetes</taxon>
        <taxon>Sordariomycetidae</taxon>
        <taxon>Cephalothecales</taxon>
        <taxon>Cephalothecaceae</taxon>
        <taxon>Phialemonium</taxon>
    </lineage>
</organism>
<dbReference type="GO" id="GO:0010181">
    <property type="term" value="F:FMN binding"/>
    <property type="evidence" value="ECO:0007669"/>
    <property type="project" value="InterPro"/>
</dbReference>
<dbReference type="AlphaFoldDB" id="A0AAJ0FFV2"/>
<gene>
    <name evidence="3" type="ORF">QBC33DRAFT_540730</name>
</gene>
<dbReference type="Gene3D" id="2.30.110.10">
    <property type="entry name" value="Electron Transport, Fmn-binding Protein, Chain A"/>
    <property type="match status" value="1"/>
</dbReference>